<evidence type="ECO:0000313" key="4">
    <source>
        <dbReference type="EMBL" id="CAF3894860.1"/>
    </source>
</evidence>
<dbReference type="EMBL" id="CAJNOK010005587">
    <property type="protein sequence ID" value="CAF0977857.1"/>
    <property type="molecule type" value="Genomic_DNA"/>
</dbReference>
<dbReference type="EMBL" id="CAJNOQ010006326">
    <property type="protein sequence ID" value="CAF1131156.1"/>
    <property type="molecule type" value="Genomic_DNA"/>
</dbReference>
<evidence type="ECO:0000313" key="5">
    <source>
        <dbReference type="Proteomes" id="UP000663829"/>
    </source>
</evidence>
<evidence type="ECO:0000313" key="3">
    <source>
        <dbReference type="EMBL" id="CAF3748469.1"/>
    </source>
</evidence>
<dbReference type="SUPFAM" id="SSF52047">
    <property type="entry name" value="RNI-like"/>
    <property type="match status" value="1"/>
</dbReference>
<dbReference type="Proteomes" id="UP000682733">
    <property type="component" value="Unassembled WGS sequence"/>
</dbReference>
<dbReference type="Proteomes" id="UP000663829">
    <property type="component" value="Unassembled WGS sequence"/>
</dbReference>
<sequence>MYLPIISSKLTCNHETDIYNKVNELNLYYSNGITILNITDTIEKFSNISLLNIHVDNSESLSSNNCHFISIPLYTLSLSLKYLYIDQRFVNPKLLHSVFSIAPNIQYLEIDYDQLIKITHHFYDHILCSYLKKIIKLSIKMNSLSEIKFEKLCRTFSNIQQLQFNLEYNLQYVINYIPIIIQMILNNMEHIKLIKIQFYDYFTDYSNDTIE</sequence>
<comment type="caution">
    <text evidence="2">The sequence shown here is derived from an EMBL/GenBank/DDBJ whole genome shotgun (WGS) entry which is preliminary data.</text>
</comment>
<dbReference type="AlphaFoldDB" id="A0A814RB94"/>
<evidence type="ECO:0000313" key="2">
    <source>
        <dbReference type="EMBL" id="CAF1131156.1"/>
    </source>
</evidence>
<protein>
    <submittedName>
        <fullName evidence="2">Uncharacterized protein</fullName>
    </submittedName>
</protein>
<evidence type="ECO:0000313" key="1">
    <source>
        <dbReference type="EMBL" id="CAF0977857.1"/>
    </source>
</evidence>
<proteinExistence type="predicted"/>
<dbReference type="EMBL" id="CAJOBA010005592">
    <property type="protein sequence ID" value="CAF3748469.1"/>
    <property type="molecule type" value="Genomic_DNA"/>
</dbReference>
<name>A0A814RB94_9BILA</name>
<dbReference type="Proteomes" id="UP000677228">
    <property type="component" value="Unassembled WGS sequence"/>
</dbReference>
<dbReference type="EMBL" id="CAJOBC010006326">
    <property type="protein sequence ID" value="CAF3894860.1"/>
    <property type="molecule type" value="Genomic_DNA"/>
</dbReference>
<dbReference type="Proteomes" id="UP000681722">
    <property type="component" value="Unassembled WGS sequence"/>
</dbReference>
<gene>
    <name evidence="2" type="ORF">GPM918_LOCUS20199</name>
    <name evidence="1" type="ORF">OVA965_LOCUS13425</name>
    <name evidence="4" type="ORF">SRO942_LOCUS20196</name>
    <name evidence="3" type="ORF">TMI583_LOCUS13426</name>
</gene>
<organism evidence="2 5">
    <name type="scientific">Didymodactylos carnosus</name>
    <dbReference type="NCBI Taxonomy" id="1234261"/>
    <lineage>
        <taxon>Eukaryota</taxon>
        <taxon>Metazoa</taxon>
        <taxon>Spiralia</taxon>
        <taxon>Gnathifera</taxon>
        <taxon>Rotifera</taxon>
        <taxon>Eurotatoria</taxon>
        <taxon>Bdelloidea</taxon>
        <taxon>Philodinida</taxon>
        <taxon>Philodinidae</taxon>
        <taxon>Didymodactylos</taxon>
    </lineage>
</organism>
<reference evidence="2" key="1">
    <citation type="submission" date="2021-02" db="EMBL/GenBank/DDBJ databases">
        <authorList>
            <person name="Nowell W R."/>
        </authorList>
    </citation>
    <scope>NUCLEOTIDE SEQUENCE</scope>
</reference>
<keyword evidence="5" id="KW-1185">Reference proteome</keyword>
<accession>A0A814RB94</accession>